<dbReference type="AlphaFoldDB" id="A0A8J6XFH6"/>
<feature type="transmembrane region" description="Helical" evidence="7">
    <location>
        <begin position="266"/>
        <end position="289"/>
    </location>
</feature>
<evidence type="ECO:0000256" key="7">
    <source>
        <dbReference type="SAM" id="Phobius"/>
    </source>
</evidence>
<keyword evidence="3" id="KW-1003">Cell membrane</keyword>
<feature type="transmembrane region" description="Helical" evidence="7">
    <location>
        <begin position="54"/>
        <end position="73"/>
    </location>
</feature>
<dbReference type="InterPro" id="IPR007140">
    <property type="entry name" value="DUF350"/>
</dbReference>
<comment type="similarity">
    <text evidence="2">Belongs to the UPF0719 family.</text>
</comment>
<dbReference type="EMBL" id="JACXAE010000048">
    <property type="protein sequence ID" value="MBD2773018.1"/>
    <property type="molecule type" value="Genomic_DNA"/>
</dbReference>
<evidence type="ECO:0000256" key="3">
    <source>
        <dbReference type="ARBA" id="ARBA00022475"/>
    </source>
</evidence>
<dbReference type="PANTHER" id="PTHR40043">
    <property type="entry name" value="UPF0719 INNER MEMBRANE PROTEIN YJFL"/>
    <property type="match status" value="1"/>
</dbReference>
<sequence length="290" mass="31467">MNQVLLNGFNQLGLIVLELAVGFGLFWLGQFAYQKLFRRRMELNLELFVRDNPAVAIALVGYYFGIVIALGGVLGQSAANVQDKLLNLATYGATVILFMLAGAWVGDRLILRCFECKREIIQNRNVGAATVEAGNHIADGLILNAALAGESGSWLVGLLCWLIGLGVLVLVSVVYPRVTKYDVFGEIQKRQNLAAGVALAGLLIATGNIVRVAFAAEYQNWLVSFTQYGLVLLFCLGSLIAIRWLADLILVPGVKISDEIVHQEVPNFGAGLIEAFAYIAASFLIAWCFA</sequence>
<proteinExistence type="inferred from homology"/>
<evidence type="ECO:0000313" key="9">
    <source>
        <dbReference type="Proteomes" id="UP000629098"/>
    </source>
</evidence>
<reference evidence="8" key="1">
    <citation type="submission" date="2020-09" db="EMBL/GenBank/DDBJ databases">
        <title>Iningainema tapete sp. nov. (Scytonemataceae, Cyanobacteria) from greenhouses in central Florida (USA) produces two types of nodularin with biosynthetic potential for microcystin-LR and anabaenopeptins.</title>
        <authorList>
            <person name="Berthold D.E."/>
            <person name="Lefler F.W."/>
            <person name="Huang I.-S."/>
            <person name="Abdulla H."/>
            <person name="Zimba P.V."/>
            <person name="Laughinghouse H.D. IV."/>
        </authorList>
    </citation>
    <scope>NUCLEOTIDE SEQUENCE</scope>
    <source>
        <strain evidence="8">BLCCT55</strain>
    </source>
</reference>
<gene>
    <name evidence="8" type="ORF">ICL16_13280</name>
</gene>
<dbReference type="GO" id="GO:0005886">
    <property type="term" value="C:plasma membrane"/>
    <property type="evidence" value="ECO:0007669"/>
    <property type="project" value="UniProtKB-SubCell"/>
</dbReference>
<feature type="transmembrane region" description="Helical" evidence="7">
    <location>
        <begin position="12"/>
        <end position="33"/>
    </location>
</feature>
<keyword evidence="9" id="KW-1185">Reference proteome</keyword>
<evidence type="ECO:0000256" key="1">
    <source>
        <dbReference type="ARBA" id="ARBA00004651"/>
    </source>
</evidence>
<evidence type="ECO:0000256" key="5">
    <source>
        <dbReference type="ARBA" id="ARBA00022989"/>
    </source>
</evidence>
<feature type="transmembrane region" description="Helical" evidence="7">
    <location>
        <begin position="195"/>
        <end position="216"/>
    </location>
</feature>
<feature type="transmembrane region" description="Helical" evidence="7">
    <location>
        <begin position="85"/>
        <end position="105"/>
    </location>
</feature>
<evidence type="ECO:0000256" key="6">
    <source>
        <dbReference type="ARBA" id="ARBA00023136"/>
    </source>
</evidence>
<dbReference type="PANTHER" id="PTHR40043:SF1">
    <property type="entry name" value="UPF0719 INNER MEMBRANE PROTEIN YJFL"/>
    <property type="match status" value="1"/>
</dbReference>
<dbReference type="Pfam" id="PF03994">
    <property type="entry name" value="DUF350"/>
    <property type="match status" value="2"/>
</dbReference>
<keyword evidence="5 7" id="KW-1133">Transmembrane helix</keyword>
<organism evidence="8 9">
    <name type="scientific">Iningainema tapete BLCC-T55</name>
    <dbReference type="NCBI Taxonomy" id="2748662"/>
    <lineage>
        <taxon>Bacteria</taxon>
        <taxon>Bacillati</taxon>
        <taxon>Cyanobacteriota</taxon>
        <taxon>Cyanophyceae</taxon>
        <taxon>Nostocales</taxon>
        <taxon>Scytonemataceae</taxon>
        <taxon>Iningainema tapete</taxon>
    </lineage>
</organism>
<evidence type="ECO:0000313" key="8">
    <source>
        <dbReference type="EMBL" id="MBD2773018.1"/>
    </source>
</evidence>
<name>A0A8J6XFH6_9CYAN</name>
<feature type="transmembrane region" description="Helical" evidence="7">
    <location>
        <begin position="154"/>
        <end position="175"/>
    </location>
</feature>
<dbReference type="RefSeq" id="WP_190828303.1">
    <property type="nucleotide sequence ID" value="NZ_CAWPPI010000048.1"/>
</dbReference>
<accession>A0A8J6XFH6</accession>
<protein>
    <submittedName>
        <fullName evidence="8">DUF350 domain-containing protein</fullName>
    </submittedName>
</protein>
<comment type="subcellular location">
    <subcellularLocation>
        <location evidence="1">Cell membrane</location>
        <topology evidence="1">Multi-pass membrane protein</topology>
    </subcellularLocation>
</comment>
<keyword evidence="6 7" id="KW-0472">Membrane</keyword>
<keyword evidence="4 7" id="KW-0812">Transmembrane</keyword>
<evidence type="ECO:0000256" key="4">
    <source>
        <dbReference type="ARBA" id="ARBA00022692"/>
    </source>
</evidence>
<feature type="transmembrane region" description="Helical" evidence="7">
    <location>
        <begin position="228"/>
        <end position="246"/>
    </location>
</feature>
<evidence type="ECO:0000256" key="2">
    <source>
        <dbReference type="ARBA" id="ARBA00005779"/>
    </source>
</evidence>
<comment type="caution">
    <text evidence="8">The sequence shown here is derived from an EMBL/GenBank/DDBJ whole genome shotgun (WGS) entry which is preliminary data.</text>
</comment>
<dbReference type="Proteomes" id="UP000629098">
    <property type="component" value="Unassembled WGS sequence"/>
</dbReference>